<feature type="domain" description="Large ribosomal subunit protein uL6 alpha-beta" evidence="4">
    <location>
        <begin position="12"/>
        <end position="86"/>
    </location>
</feature>
<dbReference type="Gene3D" id="3.90.930.12">
    <property type="entry name" value="Ribosomal protein L6, alpha-beta domain"/>
    <property type="match status" value="2"/>
</dbReference>
<dbReference type="GO" id="GO:0003735">
    <property type="term" value="F:structural constituent of ribosome"/>
    <property type="evidence" value="ECO:0007669"/>
    <property type="project" value="InterPro"/>
</dbReference>
<evidence type="ECO:0000313" key="7">
    <source>
        <dbReference type="Proteomes" id="UP001061958"/>
    </source>
</evidence>
<dbReference type="PANTHER" id="PTHR11655:SF16">
    <property type="entry name" value="60S RIBOSOMAL PROTEIN L9"/>
    <property type="match status" value="1"/>
</dbReference>
<dbReference type="PROSITE" id="PS00700">
    <property type="entry name" value="RIBOSOMAL_L6_2"/>
    <property type="match status" value="1"/>
</dbReference>
<dbReference type="Proteomes" id="UP001061958">
    <property type="component" value="Unassembled WGS sequence"/>
</dbReference>
<dbReference type="FunFam" id="3.90.930.12:FF:000004">
    <property type="entry name" value="60S ribosomal protein L9"/>
    <property type="match status" value="1"/>
</dbReference>
<comment type="similarity">
    <text evidence="1">Belongs to the universal ribosomal protein uL6 family.</text>
</comment>
<gene>
    <name evidence="5" type="ORF">GpartN1_g2667.t1</name>
    <name evidence="6" type="ORF">GpartN1_g3016.t1</name>
</gene>
<accession>A0A9C7PVF1</accession>
<evidence type="ECO:0000256" key="3">
    <source>
        <dbReference type="ARBA" id="ARBA00023274"/>
    </source>
</evidence>
<dbReference type="PIRSF" id="PIRSF002162">
    <property type="entry name" value="Ribosomal_L6"/>
    <property type="match status" value="1"/>
</dbReference>
<name>A0A9C7PVF1_9RHOD</name>
<dbReference type="InterPro" id="IPR000702">
    <property type="entry name" value="Ribosomal_uL6-like"/>
</dbReference>
<reference evidence="6" key="2">
    <citation type="submission" date="2022-01" db="EMBL/GenBank/DDBJ databases">
        <authorList>
            <person name="Hirooka S."/>
            <person name="Miyagishima S.Y."/>
        </authorList>
    </citation>
    <scope>NUCLEOTIDE SEQUENCE</scope>
    <source>
        <strain evidence="6">NBRC 102759</strain>
    </source>
</reference>
<dbReference type="FunFam" id="3.90.930.12:FF:000003">
    <property type="entry name" value="60S ribosomal protein L9"/>
    <property type="match status" value="1"/>
</dbReference>
<dbReference type="AlphaFoldDB" id="A0A9C7PVF1"/>
<organism evidence="6 7">
    <name type="scientific">Galdieria partita</name>
    <dbReference type="NCBI Taxonomy" id="83374"/>
    <lineage>
        <taxon>Eukaryota</taxon>
        <taxon>Rhodophyta</taxon>
        <taxon>Bangiophyceae</taxon>
        <taxon>Galdieriales</taxon>
        <taxon>Galdieriaceae</taxon>
        <taxon>Galdieria</taxon>
    </lineage>
</organism>
<dbReference type="GO" id="GO:0019843">
    <property type="term" value="F:rRNA binding"/>
    <property type="evidence" value="ECO:0007669"/>
    <property type="project" value="InterPro"/>
</dbReference>
<sequence>MRYLHSSEYVKIPQGVSVEVHSRNIRVKGPRGVLVKDLSHVNMEMVKEKSGKRIRVTVWHGSRKDLACLNTVCTHIKNMIMGVTKGYRYKMRMVYAHFPINVTVSDDGDYLEIRNFLGEKRTRRVNMLPGVVCSRSESVKDEIILIGNDIEQVAQSAANIHQSCLVKEKDIRKFLDGVYVSEKGPIPEYD</sequence>
<evidence type="ECO:0000256" key="2">
    <source>
        <dbReference type="ARBA" id="ARBA00022980"/>
    </source>
</evidence>
<feature type="domain" description="Large ribosomal subunit protein uL6 alpha-beta" evidence="4">
    <location>
        <begin position="98"/>
        <end position="177"/>
    </location>
</feature>
<reference evidence="6" key="1">
    <citation type="journal article" date="2022" name="Proc. Natl. Acad. Sci. U.S.A.">
        <title>Life cycle and functional genomics of the unicellular red alga Galdieria for elucidating algal and plant evolution and industrial use.</title>
        <authorList>
            <person name="Hirooka S."/>
            <person name="Itabashi T."/>
            <person name="Ichinose T.M."/>
            <person name="Onuma R."/>
            <person name="Fujiwara T."/>
            <person name="Yamashita S."/>
            <person name="Jong L.W."/>
            <person name="Tomita R."/>
            <person name="Iwane A.H."/>
            <person name="Miyagishima S.Y."/>
        </authorList>
    </citation>
    <scope>NUCLEOTIDE SEQUENCE</scope>
    <source>
        <strain evidence="6">NBRC 102759</strain>
    </source>
</reference>
<dbReference type="OrthoDB" id="10252633at2759"/>
<keyword evidence="3" id="KW-0687">Ribonucleoprotein</keyword>
<keyword evidence="2" id="KW-0689">Ribosomal protein</keyword>
<evidence type="ECO:0000256" key="1">
    <source>
        <dbReference type="ARBA" id="ARBA00009356"/>
    </source>
</evidence>
<proteinExistence type="inferred from homology"/>
<dbReference type="Pfam" id="PF00347">
    <property type="entry name" value="Ribosomal_L6"/>
    <property type="match status" value="2"/>
</dbReference>
<evidence type="ECO:0000313" key="5">
    <source>
        <dbReference type="EMBL" id="GJQ10876.1"/>
    </source>
</evidence>
<dbReference type="SUPFAM" id="SSF56053">
    <property type="entry name" value="Ribosomal protein L6"/>
    <property type="match status" value="2"/>
</dbReference>
<dbReference type="InterPro" id="IPR036789">
    <property type="entry name" value="Ribosomal_uL6-like_a/b-dom_sf"/>
</dbReference>
<evidence type="ECO:0000259" key="4">
    <source>
        <dbReference type="Pfam" id="PF00347"/>
    </source>
</evidence>
<keyword evidence="7" id="KW-1185">Reference proteome</keyword>
<dbReference type="InterPro" id="IPR020040">
    <property type="entry name" value="Ribosomal_uL6_a/b-dom"/>
</dbReference>
<protein>
    <recommendedName>
        <fullName evidence="4">Large ribosomal subunit protein uL6 alpha-beta domain-containing protein</fullName>
    </recommendedName>
</protein>
<evidence type="ECO:0000313" key="6">
    <source>
        <dbReference type="EMBL" id="GJQ11225.1"/>
    </source>
</evidence>
<dbReference type="InterPro" id="IPR002359">
    <property type="entry name" value="Ribosomal_uL6_CS2"/>
</dbReference>
<dbReference type="EMBL" id="BQMJ01000022">
    <property type="protein sequence ID" value="GJQ11225.1"/>
    <property type="molecule type" value="Genomic_DNA"/>
</dbReference>
<comment type="caution">
    <text evidence="6">The sequence shown here is derived from an EMBL/GenBank/DDBJ whole genome shotgun (WGS) entry which is preliminary data.</text>
</comment>
<dbReference type="GO" id="GO:0022625">
    <property type="term" value="C:cytosolic large ribosomal subunit"/>
    <property type="evidence" value="ECO:0007669"/>
    <property type="project" value="TreeGrafter"/>
</dbReference>
<dbReference type="EMBL" id="BQMJ01000019">
    <property type="protein sequence ID" value="GJQ10876.1"/>
    <property type="molecule type" value="Genomic_DNA"/>
</dbReference>
<dbReference type="PANTHER" id="PTHR11655">
    <property type="entry name" value="60S/50S RIBOSOMAL PROTEIN L6/L9"/>
    <property type="match status" value="1"/>
</dbReference>
<dbReference type="GO" id="GO:0002181">
    <property type="term" value="P:cytoplasmic translation"/>
    <property type="evidence" value="ECO:0007669"/>
    <property type="project" value="TreeGrafter"/>
</dbReference>